<dbReference type="Gene3D" id="1.10.12.10">
    <property type="entry name" value="Lyase 2-enoyl-coa Hydratase, Chain A, domain 2"/>
    <property type="match status" value="1"/>
</dbReference>
<dbReference type="Gene3D" id="3.90.226.10">
    <property type="entry name" value="2-enoyl-CoA Hydratase, Chain A, domain 1"/>
    <property type="match status" value="1"/>
</dbReference>
<dbReference type="PANTHER" id="PTHR11941">
    <property type="entry name" value="ENOYL-COA HYDRATASE-RELATED"/>
    <property type="match status" value="1"/>
</dbReference>
<evidence type="ECO:0000256" key="2">
    <source>
        <dbReference type="ARBA" id="ARBA00023239"/>
    </source>
</evidence>
<evidence type="ECO:0000256" key="3">
    <source>
        <dbReference type="RuleBase" id="RU003707"/>
    </source>
</evidence>
<dbReference type="Proteomes" id="UP000425960">
    <property type="component" value="Chromosome"/>
</dbReference>
<evidence type="ECO:0000313" key="4">
    <source>
        <dbReference type="EMBL" id="BBO86584.1"/>
    </source>
</evidence>
<comment type="similarity">
    <text evidence="1 3">Belongs to the enoyl-CoA hydratase/isomerase family.</text>
</comment>
<evidence type="ECO:0000313" key="5">
    <source>
        <dbReference type="Proteomes" id="UP000425960"/>
    </source>
</evidence>
<dbReference type="SUPFAM" id="SSF52096">
    <property type="entry name" value="ClpP/crotonase"/>
    <property type="match status" value="1"/>
</dbReference>
<proteinExistence type="inferred from homology"/>
<dbReference type="InterPro" id="IPR018376">
    <property type="entry name" value="Enoyl-CoA_hyd/isom_CS"/>
</dbReference>
<dbReference type="KEGG" id="dov:DSCO28_71500"/>
<reference evidence="4 5" key="1">
    <citation type="submission" date="2019-11" db="EMBL/GenBank/DDBJ databases">
        <title>Comparative genomics of hydrocarbon-degrading Desulfosarcina strains.</title>
        <authorList>
            <person name="Watanabe M."/>
            <person name="Kojima H."/>
            <person name="Fukui M."/>
        </authorList>
    </citation>
    <scope>NUCLEOTIDE SEQUENCE [LARGE SCALE GENOMIC DNA]</scope>
    <source>
        <strain evidence="4 5">28bB2T</strain>
    </source>
</reference>
<keyword evidence="2" id="KW-0456">Lyase</keyword>
<protein>
    <submittedName>
        <fullName evidence="4">Crotonase</fullName>
    </submittedName>
</protein>
<dbReference type="RefSeq" id="WP_155325828.1">
    <property type="nucleotide sequence ID" value="NZ_AP021876.1"/>
</dbReference>
<dbReference type="InterPro" id="IPR001753">
    <property type="entry name" value="Enoyl-CoA_hydra/iso"/>
</dbReference>
<sequence length="257" mass="26586">MGVTISNHSEHVRILRIDRPPVNALDNPTMEAFGEAVDTAMQDSSVRVIVVTGAGEKAFAAGADLDELAVCDPEGGKKLVSGVKTIMGKLRQGTKPVIAAINGLAAGGGLELAMSCDIRVADGRAGLGLPEVTLGVLPGSGGTQMLPRLIGVGRALDMMLSGKIISAEEGFRLGLIDLVAGEAGALADALAMAEKLSANAPLAMAEIKALAYATLSQPLVQGFEMETDGFGRLCETQDRDEGIAAFKSRRKAVFQGR</sequence>
<dbReference type="PANTHER" id="PTHR11941:SF54">
    <property type="entry name" value="ENOYL-COA HYDRATASE, MITOCHONDRIAL"/>
    <property type="match status" value="1"/>
</dbReference>
<gene>
    <name evidence="4" type="ORF">DSCO28_71500</name>
</gene>
<dbReference type="InterPro" id="IPR029045">
    <property type="entry name" value="ClpP/crotonase-like_dom_sf"/>
</dbReference>
<dbReference type="FunFam" id="3.90.226.10:FF:000009">
    <property type="entry name" value="Carnitinyl-CoA dehydratase"/>
    <property type="match status" value="1"/>
</dbReference>
<dbReference type="EMBL" id="AP021876">
    <property type="protein sequence ID" value="BBO86584.1"/>
    <property type="molecule type" value="Genomic_DNA"/>
</dbReference>
<dbReference type="CDD" id="cd06558">
    <property type="entry name" value="crotonase-like"/>
    <property type="match status" value="1"/>
</dbReference>
<dbReference type="PROSITE" id="PS00166">
    <property type="entry name" value="ENOYL_COA_HYDRATASE"/>
    <property type="match status" value="1"/>
</dbReference>
<organism evidence="4 5">
    <name type="scientific">Desulfosarcina ovata subsp. sediminis</name>
    <dbReference type="NCBI Taxonomy" id="885957"/>
    <lineage>
        <taxon>Bacteria</taxon>
        <taxon>Pseudomonadati</taxon>
        <taxon>Thermodesulfobacteriota</taxon>
        <taxon>Desulfobacteria</taxon>
        <taxon>Desulfobacterales</taxon>
        <taxon>Desulfosarcinaceae</taxon>
        <taxon>Desulfosarcina</taxon>
    </lineage>
</organism>
<name>A0A5K8A2M2_9BACT</name>
<accession>A0A5K8A2M2</accession>
<dbReference type="AlphaFoldDB" id="A0A5K8A2M2"/>
<dbReference type="GO" id="GO:0006635">
    <property type="term" value="P:fatty acid beta-oxidation"/>
    <property type="evidence" value="ECO:0007669"/>
    <property type="project" value="TreeGrafter"/>
</dbReference>
<evidence type="ECO:0000256" key="1">
    <source>
        <dbReference type="ARBA" id="ARBA00005254"/>
    </source>
</evidence>
<dbReference type="Pfam" id="PF00378">
    <property type="entry name" value="ECH_1"/>
    <property type="match status" value="1"/>
</dbReference>
<dbReference type="GO" id="GO:0016829">
    <property type="term" value="F:lyase activity"/>
    <property type="evidence" value="ECO:0007669"/>
    <property type="project" value="UniProtKB-KW"/>
</dbReference>
<dbReference type="InterPro" id="IPR014748">
    <property type="entry name" value="Enoyl-CoA_hydra_C"/>
</dbReference>